<feature type="region of interest" description="Disordered" evidence="1">
    <location>
        <begin position="82"/>
        <end position="115"/>
    </location>
</feature>
<dbReference type="HOGENOM" id="CLU_1731607_0_0_1"/>
<gene>
    <name evidence="2" type="ORF">GALMADRAFT_933755</name>
</gene>
<dbReference type="EMBL" id="KL142404">
    <property type="protein sequence ID" value="KDR69071.1"/>
    <property type="molecule type" value="Genomic_DNA"/>
</dbReference>
<dbReference type="AlphaFoldDB" id="A0A067SDU8"/>
<evidence type="ECO:0000313" key="3">
    <source>
        <dbReference type="Proteomes" id="UP000027222"/>
    </source>
</evidence>
<reference evidence="3" key="1">
    <citation type="journal article" date="2014" name="Proc. Natl. Acad. Sci. U.S.A.">
        <title>Extensive sampling of basidiomycete genomes demonstrates inadequacy of the white-rot/brown-rot paradigm for wood decay fungi.</title>
        <authorList>
            <person name="Riley R."/>
            <person name="Salamov A.A."/>
            <person name="Brown D.W."/>
            <person name="Nagy L.G."/>
            <person name="Floudas D."/>
            <person name="Held B.W."/>
            <person name="Levasseur A."/>
            <person name="Lombard V."/>
            <person name="Morin E."/>
            <person name="Otillar R."/>
            <person name="Lindquist E.A."/>
            <person name="Sun H."/>
            <person name="LaButti K.M."/>
            <person name="Schmutz J."/>
            <person name="Jabbour D."/>
            <person name="Luo H."/>
            <person name="Baker S.E."/>
            <person name="Pisabarro A.G."/>
            <person name="Walton J.D."/>
            <person name="Blanchette R.A."/>
            <person name="Henrissat B."/>
            <person name="Martin F."/>
            <person name="Cullen D."/>
            <person name="Hibbett D.S."/>
            <person name="Grigoriev I.V."/>
        </authorList>
    </citation>
    <scope>NUCLEOTIDE SEQUENCE [LARGE SCALE GENOMIC DNA]</scope>
    <source>
        <strain evidence="3">CBS 339.88</strain>
    </source>
</reference>
<evidence type="ECO:0000313" key="2">
    <source>
        <dbReference type="EMBL" id="KDR69071.1"/>
    </source>
</evidence>
<sequence length="151" mass="17164">MVMPPLRGRGRMTRQMRRWWSMFVCRDGRDGCVDCDRVLPLTSARHPVPVRVRVTRSRHLHARRWILACMLDFVLPYPHPHPHPPRSPSPITRTRTAHPYPRLRPATTPLSSSSSKHRLSGCAEGWAFLLFLASCLEAEGSGRLGGVRARA</sequence>
<protein>
    <submittedName>
        <fullName evidence="2">Uncharacterized protein</fullName>
    </submittedName>
</protein>
<keyword evidence="3" id="KW-1185">Reference proteome</keyword>
<dbReference type="Proteomes" id="UP000027222">
    <property type="component" value="Unassembled WGS sequence"/>
</dbReference>
<evidence type="ECO:0000256" key="1">
    <source>
        <dbReference type="SAM" id="MobiDB-lite"/>
    </source>
</evidence>
<organism evidence="2 3">
    <name type="scientific">Galerina marginata (strain CBS 339.88)</name>
    <dbReference type="NCBI Taxonomy" id="685588"/>
    <lineage>
        <taxon>Eukaryota</taxon>
        <taxon>Fungi</taxon>
        <taxon>Dikarya</taxon>
        <taxon>Basidiomycota</taxon>
        <taxon>Agaricomycotina</taxon>
        <taxon>Agaricomycetes</taxon>
        <taxon>Agaricomycetidae</taxon>
        <taxon>Agaricales</taxon>
        <taxon>Agaricineae</taxon>
        <taxon>Strophariaceae</taxon>
        <taxon>Galerina</taxon>
    </lineage>
</organism>
<name>A0A067SDU8_GALM3</name>
<proteinExistence type="predicted"/>
<accession>A0A067SDU8</accession>